<protein>
    <recommendedName>
        <fullName evidence="1">Fungal lipase-type domain-containing protein</fullName>
    </recommendedName>
</protein>
<evidence type="ECO:0000313" key="2">
    <source>
        <dbReference type="EMBL" id="MBB3194790.1"/>
    </source>
</evidence>
<dbReference type="CDD" id="cd00519">
    <property type="entry name" value="Lipase_3"/>
    <property type="match status" value="1"/>
</dbReference>
<dbReference type="Gene3D" id="3.40.50.1820">
    <property type="entry name" value="alpha/beta hydrolase"/>
    <property type="match status" value="1"/>
</dbReference>
<gene>
    <name evidence="2" type="ORF">FHS28_002186</name>
</gene>
<sequence>MSAPTPGLLMTLAGIAYGWPEDIPGYVHGIGEPGDWSVVWMPAASPDTAPPNFAYVATSRSTGAIVVAIRGTYPDPLSSAYWDDANQDSPFGPMHDWPNAQNSGAQVSGGTFEGFSSLKAIVGADGKTLEDYLSQLASADDVWITGHSLGGTLAPVLGLWLSSLPAAPLPRVMSFAGMTPGNAAFAALFGPGTPLDGRVVRCFNTLDTVSYGWNDVLGTVGFYKPEPKGGALVDALLALTAARLVGYGYTPVGTPLPLQGVVQPPQVSCELVAYVLENLHQHLPDTYLSLLGAPPLPFTIGFGSVVKRGSAEKSAGSARHLDTVFL</sequence>
<dbReference type="SUPFAM" id="SSF53474">
    <property type="entry name" value="alpha/beta-Hydrolases"/>
    <property type="match status" value="1"/>
</dbReference>
<dbReference type="EMBL" id="JACHXO010000003">
    <property type="protein sequence ID" value="MBB3194790.1"/>
    <property type="molecule type" value="Genomic_DNA"/>
</dbReference>
<evidence type="ECO:0000313" key="3">
    <source>
        <dbReference type="Proteomes" id="UP000574369"/>
    </source>
</evidence>
<feature type="domain" description="Fungal lipase-type" evidence="1">
    <location>
        <begin position="66"/>
        <end position="209"/>
    </location>
</feature>
<accession>A0ABR6GRQ4</accession>
<reference evidence="2 3" key="1">
    <citation type="submission" date="2020-08" db="EMBL/GenBank/DDBJ databases">
        <title>Genomic Encyclopedia of Type Strains, Phase III (KMG-III): the genomes of soil and plant-associated and newly described type strains.</title>
        <authorList>
            <person name="Whitman W."/>
        </authorList>
    </citation>
    <scope>NUCLEOTIDE SEQUENCE [LARGE SCALE GENOMIC DNA]</scope>
    <source>
        <strain evidence="2 3">CECT 7247</strain>
    </source>
</reference>
<name>A0ABR6GRQ4_9BURK</name>
<keyword evidence="3" id="KW-1185">Reference proteome</keyword>
<proteinExistence type="predicted"/>
<comment type="caution">
    <text evidence="2">The sequence shown here is derived from an EMBL/GenBank/DDBJ whole genome shotgun (WGS) entry which is preliminary data.</text>
</comment>
<evidence type="ECO:0000259" key="1">
    <source>
        <dbReference type="Pfam" id="PF01764"/>
    </source>
</evidence>
<dbReference type="InterPro" id="IPR002921">
    <property type="entry name" value="Fungal_lipase-type"/>
</dbReference>
<dbReference type="Proteomes" id="UP000574369">
    <property type="component" value="Unassembled WGS sequence"/>
</dbReference>
<dbReference type="RefSeq" id="WP_088452750.1">
    <property type="nucleotide sequence ID" value="NZ_JACHXO010000003.1"/>
</dbReference>
<dbReference type="InterPro" id="IPR029058">
    <property type="entry name" value="AB_hydrolase_fold"/>
</dbReference>
<dbReference type="Pfam" id="PF01764">
    <property type="entry name" value="Lipase_3"/>
    <property type="match status" value="1"/>
</dbReference>
<organism evidence="2 3">
    <name type="scientific">Roseateles terrae</name>
    <dbReference type="NCBI Taxonomy" id="431060"/>
    <lineage>
        <taxon>Bacteria</taxon>
        <taxon>Pseudomonadati</taxon>
        <taxon>Pseudomonadota</taxon>
        <taxon>Betaproteobacteria</taxon>
        <taxon>Burkholderiales</taxon>
        <taxon>Sphaerotilaceae</taxon>
        <taxon>Roseateles</taxon>
    </lineage>
</organism>